<evidence type="ECO:0000256" key="2">
    <source>
        <dbReference type="SAM" id="Phobius"/>
    </source>
</evidence>
<dbReference type="GeneID" id="59377409"/>
<proteinExistence type="predicted"/>
<feature type="transmembrane region" description="Helical" evidence="2">
    <location>
        <begin position="229"/>
        <end position="248"/>
    </location>
</feature>
<dbReference type="RefSeq" id="XP_036630740.1">
    <property type="nucleotide sequence ID" value="XM_036777120.1"/>
</dbReference>
<feature type="region of interest" description="Disordered" evidence="1">
    <location>
        <begin position="66"/>
        <end position="90"/>
    </location>
</feature>
<protein>
    <submittedName>
        <fullName evidence="3">Uncharacterized protein</fullName>
    </submittedName>
</protein>
<feature type="transmembrane region" description="Helical" evidence="2">
    <location>
        <begin position="108"/>
        <end position="129"/>
    </location>
</feature>
<keyword evidence="2" id="KW-1133">Transmembrane helix</keyword>
<name>A0A8H6ZVL7_PLEOS</name>
<dbReference type="VEuPathDB" id="FungiDB:PC9H_007591"/>
<organism evidence="3 4">
    <name type="scientific">Pleurotus ostreatus</name>
    <name type="common">Oyster mushroom</name>
    <name type="synonym">White-rot fungus</name>
    <dbReference type="NCBI Taxonomy" id="5322"/>
    <lineage>
        <taxon>Eukaryota</taxon>
        <taxon>Fungi</taxon>
        <taxon>Dikarya</taxon>
        <taxon>Basidiomycota</taxon>
        <taxon>Agaricomycotina</taxon>
        <taxon>Agaricomycetes</taxon>
        <taxon>Agaricomycetidae</taxon>
        <taxon>Agaricales</taxon>
        <taxon>Pleurotineae</taxon>
        <taxon>Pleurotaceae</taxon>
        <taxon>Pleurotus</taxon>
    </lineage>
</organism>
<feature type="transmembrane region" description="Helical" evidence="2">
    <location>
        <begin position="195"/>
        <end position="217"/>
    </location>
</feature>
<gene>
    <name evidence="3" type="ORF">PC9H_007591</name>
</gene>
<accession>A0A8H6ZVL7</accession>
<keyword evidence="2" id="KW-0812">Transmembrane</keyword>
<evidence type="ECO:0000256" key="1">
    <source>
        <dbReference type="SAM" id="MobiDB-lite"/>
    </source>
</evidence>
<dbReference type="EMBL" id="JACETU010000005">
    <property type="protein sequence ID" value="KAF7428368.1"/>
    <property type="molecule type" value="Genomic_DNA"/>
</dbReference>
<dbReference type="OrthoDB" id="2553651at2759"/>
<keyword evidence="2" id="KW-0472">Membrane</keyword>
<evidence type="ECO:0000313" key="3">
    <source>
        <dbReference type="EMBL" id="KAF7428368.1"/>
    </source>
</evidence>
<keyword evidence="4" id="KW-1185">Reference proteome</keyword>
<comment type="caution">
    <text evidence="3">The sequence shown here is derived from an EMBL/GenBank/DDBJ whole genome shotgun (WGS) entry which is preliminary data.</text>
</comment>
<evidence type="ECO:0000313" key="4">
    <source>
        <dbReference type="Proteomes" id="UP000623687"/>
    </source>
</evidence>
<reference evidence="3" key="1">
    <citation type="submission" date="2019-07" db="EMBL/GenBank/DDBJ databases">
        <authorList>
            <person name="Palmer J.M."/>
        </authorList>
    </citation>
    <scope>NUCLEOTIDE SEQUENCE</scope>
    <source>
        <strain evidence="3">PC9</strain>
    </source>
</reference>
<dbReference type="Proteomes" id="UP000623687">
    <property type="component" value="Unassembled WGS sequence"/>
</dbReference>
<sequence length="256" mass="28192">MSYAQVAAENAPPLSDQPKPDQALLNTAPSAPVDKIIDDSSKLSVVDRSLKDHPVTITSQARMDNESRLNAFPYDDDRKPRKSKRRQEAEAEGAYLWQVTKKYIFRPGVAGGLVGLVNAGLLAGAGHALYTQPHLRNDRRFLTTVIGSALALLTAEGYAAEKYRQTPRGQAEEHRAKEEGTLIYKHLREVILRPGVLGGLVGLLNTAVLGTVGYFSYINWDRRSWDRRTVSAVSVGLLALFGVEGAIAEQFRSKRH</sequence>
<dbReference type="AlphaFoldDB" id="A0A8H6ZVL7"/>
<feature type="transmembrane region" description="Helical" evidence="2">
    <location>
        <begin position="141"/>
        <end position="160"/>
    </location>
</feature>
<feature type="region of interest" description="Disordered" evidence="1">
    <location>
        <begin position="1"/>
        <end position="34"/>
    </location>
</feature>